<gene>
    <name evidence="1" type="ORF">CHH72_19915</name>
</gene>
<protein>
    <submittedName>
        <fullName evidence="1">DUF370 domain-containing protein</fullName>
    </submittedName>
</protein>
<comment type="caution">
    <text evidence="1">The sequence shown here is derived from an EMBL/GenBank/DDBJ whole genome shotgun (WGS) entry which is preliminary data.</text>
</comment>
<dbReference type="AlphaFoldDB" id="A0A268NVQ0"/>
<dbReference type="Proteomes" id="UP000216207">
    <property type="component" value="Unassembled WGS sequence"/>
</dbReference>
<proteinExistence type="predicted"/>
<name>A0A268NVQ0_SHOCL</name>
<dbReference type="EMBL" id="NPCC01000039">
    <property type="protein sequence ID" value="PAE87160.1"/>
    <property type="molecule type" value="Genomic_DNA"/>
</dbReference>
<dbReference type="RefSeq" id="WP_011244869.1">
    <property type="nucleotide sequence ID" value="NZ_BOQQ01000004.1"/>
</dbReference>
<accession>A0A268NVQ0</accession>
<organism evidence="1 2">
    <name type="scientific">Shouchella clausii</name>
    <name type="common">Alkalihalobacillus clausii</name>
    <dbReference type="NCBI Taxonomy" id="79880"/>
    <lineage>
        <taxon>Bacteria</taxon>
        <taxon>Bacillati</taxon>
        <taxon>Bacillota</taxon>
        <taxon>Bacilli</taxon>
        <taxon>Bacillales</taxon>
        <taxon>Bacillaceae</taxon>
        <taxon>Shouchella</taxon>
    </lineage>
</organism>
<sequence>MYIHIGGEVILPAIEIIAILPYAEGELAKDTAVFLHEWDTKHDCKKIASEDSVKSVIVTDTCIYFSPVSSQTLKRRSMSDGLELLNDELGEALLSDSE</sequence>
<dbReference type="NCBIfam" id="NF046065">
    <property type="entry name" value="MtxRegRemB"/>
    <property type="match status" value="1"/>
</dbReference>
<evidence type="ECO:0000313" key="2">
    <source>
        <dbReference type="Proteomes" id="UP000216207"/>
    </source>
</evidence>
<dbReference type="InterPro" id="IPR007169">
    <property type="entry name" value="RemA-like"/>
</dbReference>
<reference evidence="1 2" key="1">
    <citation type="submission" date="2017-07" db="EMBL/GenBank/DDBJ databases">
        <title>Isolation and whole genome analysis of endospore-forming bacteria from heroin.</title>
        <authorList>
            <person name="Kalinowski J."/>
            <person name="Ahrens B."/>
            <person name="Al-Dilaimi A."/>
            <person name="Winkler A."/>
            <person name="Wibberg D."/>
            <person name="Schleenbecker U."/>
            <person name="Ruckert C."/>
            <person name="Wolfel R."/>
            <person name="Grass G."/>
        </authorList>
    </citation>
    <scope>NUCLEOTIDE SEQUENCE [LARGE SCALE GENOMIC DNA]</scope>
    <source>
        <strain evidence="1 2">7539</strain>
    </source>
</reference>
<dbReference type="Pfam" id="PF04025">
    <property type="entry name" value="RemA-like"/>
    <property type="match status" value="1"/>
</dbReference>
<evidence type="ECO:0000313" key="1">
    <source>
        <dbReference type="EMBL" id="PAE87160.1"/>
    </source>
</evidence>